<sequence length="96" mass="10567">MSGTSSPEAVKKLLENMQGDLRGLSLECRKKFPPVKEAAESGIIKVKTIAARNTDILAVEKLCQVMSAMHQNTQMNKRNLPLAIWEASNILCNITV</sequence>
<name>A0A8V0YCT9_CHICK</name>
<protein>
    <submittedName>
        <fullName evidence="2">MON2 homolog, regulator of endosome-to-Golgi trafficking</fullName>
    </submittedName>
</protein>
<proteinExistence type="predicted"/>
<keyword evidence="3" id="KW-1185">Reference proteome</keyword>
<reference evidence="2" key="1">
    <citation type="submission" date="2020-11" db="EMBL/GenBank/DDBJ databases">
        <title>Gallus gallus (Chicken) genome, bGalGal1, GRCg7b, maternal haplotype autosomes + Z &amp; W.</title>
        <authorList>
            <person name="Warren W."/>
            <person name="Formenti G."/>
            <person name="Fedrigo O."/>
            <person name="Haase B."/>
            <person name="Mountcastle J."/>
            <person name="Balacco J."/>
            <person name="Tracey A."/>
            <person name="Schneider V."/>
            <person name="Okimoto R."/>
            <person name="Cheng H."/>
            <person name="Hawken R."/>
            <person name="Howe K."/>
            <person name="Jarvis E.D."/>
        </authorList>
    </citation>
    <scope>NUCLEOTIDE SEQUENCE [LARGE SCALE GENOMIC DNA]</scope>
    <source>
        <strain evidence="2">Broiler</strain>
    </source>
</reference>
<reference evidence="2" key="2">
    <citation type="submission" date="2025-08" db="UniProtKB">
        <authorList>
            <consortium name="Ensembl"/>
        </authorList>
    </citation>
    <scope>IDENTIFICATION</scope>
    <source>
        <strain evidence="2">broiler</strain>
    </source>
</reference>
<evidence type="ECO:0000313" key="3">
    <source>
        <dbReference type="Proteomes" id="UP000000539"/>
    </source>
</evidence>
<feature type="domain" description="Mon2/Sec7/BIG1-like dimerisation and cyclophilin-binding" evidence="1">
    <location>
        <begin position="9"/>
        <end position="61"/>
    </location>
</feature>
<dbReference type="AlphaFoldDB" id="A0A8V0YCT9"/>
<accession>A0A8V0YCT9</accession>
<dbReference type="Proteomes" id="UP000000539">
    <property type="component" value="Chromosome 1"/>
</dbReference>
<organism evidence="2 3">
    <name type="scientific">Gallus gallus</name>
    <name type="common">Chicken</name>
    <dbReference type="NCBI Taxonomy" id="9031"/>
    <lineage>
        <taxon>Eukaryota</taxon>
        <taxon>Metazoa</taxon>
        <taxon>Chordata</taxon>
        <taxon>Craniata</taxon>
        <taxon>Vertebrata</taxon>
        <taxon>Euteleostomi</taxon>
        <taxon>Archelosauria</taxon>
        <taxon>Archosauria</taxon>
        <taxon>Dinosauria</taxon>
        <taxon>Saurischia</taxon>
        <taxon>Theropoda</taxon>
        <taxon>Coelurosauria</taxon>
        <taxon>Aves</taxon>
        <taxon>Neognathae</taxon>
        <taxon>Galloanserae</taxon>
        <taxon>Galliformes</taxon>
        <taxon>Phasianidae</taxon>
        <taxon>Phasianinae</taxon>
        <taxon>Gallus</taxon>
    </lineage>
</organism>
<dbReference type="GeneTree" id="ENSGT00390000013286"/>
<evidence type="ECO:0000313" key="2">
    <source>
        <dbReference type="Ensembl" id="ENSGALP00010018612.1"/>
    </source>
</evidence>
<dbReference type="Ensembl" id="ENSGALT00010031794.1">
    <property type="protein sequence ID" value="ENSGALP00010018612.1"/>
    <property type="gene ID" value="ENSGALG00010013236.1"/>
</dbReference>
<dbReference type="OrthoDB" id="294853at2759"/>
<gene>
    <name evidence="2" type="primary">MON2</name>
</gene>
<evidence type="ECO:0000259" key="1">
    <source>
        <dbReference type="Pfam" id="PF16213"/>
    </source>
</evidence>
<reference evidence="2" key="3">
    <citation type="submission" date="2025-09" db="UniProtKB">
        <authorList>
            <consortium name="Ensembl"/>
        </authorList>
    </citation>
    <scope>IDENTIFICATION</scope>
    <source>
        <strain evidence="2">broiler</strain>
    </source>
</reference>
<dbReference type="Pfam" id="PF16213">
    <property type="entry name" value="DCB"/>
    <property type="match status" value="1"/>
</dbReference>
<dbReference type="InterPro" id="IPR032629">
    <property type="entry name" value="DCB_dom"/>
</dbReference>